<keyword evidence="2" id="KW-1185">Reference proteome</keyword>
<dbReference type="EMBL" id="KL197762">
    <property type="protein sequence ID" value="KDQ50300.1"/>
    <property type="molecule type" value="Genomic_DNA"/>
</dbReference>
<organism evidence="1 2">
    <name type="scientific">Jaapia argillacea MUCL 33604</name>
    <dbReference type="NCBI Taxonomy" id="933084"/>
    <lineage>
        <taxon>Eukaryota</taxon>
        <taxon>Fungi</taxon>
        <taxon>Dikarya</taxon>
        <taxon>Basidiomycota</taxon>
        <taxon>Agaricomycotina</taxon>
        <taxon>Agaricomycetes</taxon>
        <taxon>Agaricomycetidae</taxon>
        <taxon>Jaapiales</taxon>
        <taxon>Jaapiaceae</taxon>
        <taxon>Jaapia</taxon>
    </lineage>
</organism>
<name>A0A067P8Y4_9AGAM</name>
<protein>
    <submittedName>
        <fullName evidence="1">Uncharacterized protein</fullName>
    </submittedName>
</protein>
<gene>
    <name evidence="1" type="ORF">JAAARDRAFT_587510</name>
</gene>
<proteinExistence type="predicted"/>
<reference evidence="2" key="1">
    <citation type="journal article" date="2014" name="Proc. Natl. Acad. Sci. U.S.A.">
        <title>Extensive sampling of basidiomycete genomes demonstrates inadequacy of the white-rot/brown-rot paradigm for wood decay fungi.</title>
        <authorList>
            <person name="Riley R."/>
            <person name="Salamov A.A."/>
            <person name="Brown D.W."/>
            <person name="Nagy L.G."/>
            <person name="Floudas D."/>
            <person name="Held B.W."/>
            <person name="Levasseur A."/>
            <person name="Lombard V."/>
            <person name="Morin E."/>
            <person name="Otillar R."/>
            <person name="Lindquist E.A."/>
            <person name="Sun H."/>
            <person name="LaButti K.M."/>
            <person name="Schmutz J."/>
            <person name="Jabbour D."/>
            <person name="Luo H."/>
            <person name="Baker S.E."/>
            <person name="Pisabarro A.G."/>
            <person name="Walton J.D."/>
            <person name="Blanchette R.A."/>
            <person name="Henrissat B."/>
            <person name="Martin F."/>
            <person name="Cullen D."/>
            <person name="Hibbett D.S."/>
            <person name="Grigoriev I.V."/>
        </authorList>
    </citation>
    <scope>NUCLEOTIDE SEQUENCE [LARGE SCALE GENOMIC DNA]</scope>
    <source>
        <strain evidence="2">MUCL 33604</strain>
    </source>
</reference>
<sequence>MGETDSAKVRPDIPRILGFVSGISASDRPYTQPLIPSSLRLASLIVDTVTDGEHRFPICNLIIPRLTPRNLINSDVPNDGRLGGTAAWFRQPVRETVKHHLLLSSTAFTAMLGPGSIQHRHFRIDHRPTMTCFRSQPKWLSAPFRYPDDVPVSQHHPSAR</sequence>
<dbReference type="InParanoid" id="A0A067P8Y4"/>
<dbReference type="Proteomes" id="UP000027265">
    <property type="component" value="Unassembled WGS sequence"/>
</dbReference>
<dbReference type="HOGENOM" id="CLU_1652407_0_0_1"/>
<evidence type="ECO:0000313" key="1">
    <source>
        <dbReference type="EMBL" id="KDQ50300.1"/>
    </source>
</evidence>
<accession>A0A067P8Y4</accession>
<dbReference type="AlphaFoldDB" id="A0A067P8Y4"/>
<evidence type="ECO:0000313" key="2">
    <source>
        <dbReference type="Proteomes" id="UP000027265"/>
    </source>
</evidence>